<dbReference type="PANTHER" id="PTHR44259:SF107">
    <property type="entry name" value="F-BOX PROTEIN SKIP23-LIKE"/>
    <property type="match status" value="1"/>
</dbReference>
<comment type="caution">
    <text evidence="2">The sequence shown here is derived from an EMBL/GenBank/DDBJ whole genome shotgun (WGS) entry which is preliminary data.</text>
</comment>
<dbReference type="Proteomes" id="UP001443914">
    <property type="component" value="Unassembled WGS sequence"/>
</dbReference>
<organism evidence="2 3">
    <name type="scientific">Saponaria officinalis</name>
    <name type="common">Common soapwort</name>
    <name type="synonym">Lychnis saponaria</name>
    <dbReference type="NCBI Taxonomy" id="3572"/>
    <lineage>
        <taxon>Eukaryota</taxon>
        <taxon>Viridiplantae</taxon>
        <taxon>Streptophyta</taxon>
        <taxon>Embryophyta</taxon>
        <taxon>Tracheophyta</taxon>
        <taxon>Spermatophyta</taxon>
        <taxon>Magnoliopsida</taxon>
        <taxon>eudicotyledons</taxon>
        <taxon>Gunneridae</taxon>
        <taxon>Pentapetalae</taxon>
        <taxon>Caryophyllales</taxon>
        <taxon>Caryophyllaceae</taxon>
        <taxon>Caryophylleae</taxon>
        <taxon>Saponaria</taxon>
    </lineage>
</organism>
<name>A0AAW1M4A7_SAPOF</name>
<evidence type="ECO:0000313" key="2">
    <source>
        <dbReference type="EMBL" id="KAK9742245.1"/>
    </source>
</evidence>
<proteinExistence type="predicted"/>
<dbReference type="EMBL" id="JBDFQZ010000003">
    <property type="protein sequence ID" value="KAK9742245.1"/>
    <property type="molecule type" value="Genomic_DNA"/>
</dbReference>
<keyword evidence="3" id="KW-1185">Reference proteome</keyword>
<dbReference type="PANTHER" id="PTHR44259">
    <property type="entry name" value="OS07G0183000 PROTEIN-RELATED"/>
    <property type="match status" value="1"/>
</dbReference>
<evidence type="ECO:0000259" key="1">
    <source>
        <dbReference type="Pfam" id="PF03478"/>
    </source>
</evidence>
<dbReference type="Pfam" id="PF03478">
    <property type="entry name" value="Beta-prop_KIB1-4"/>
    <property type="match status" value="1"/>
</dbReference>
<accession>A0AAW1M4A7</accession>
<dbReference type="InterPro" id="IPR050942">
    <property type="entry name" value="F-box_BR-signaling"/>
</dbReference>
<reference evidence="2" key="1">
    <citation type="submission" date="2024-03" db="EMBL/GenBank/DDBJ databases">
        <title>WGS assembly of Saponaria officinalis var. Norfolk2.</title>
        <authorList>
            <person name="Jenkins J."/>
            <person name="Shu S."/>
            <person name="Grimwood J."/>
            <person name="Barry K."/>
            <person name="Goodstein D."/>
            <person name="Schmutz J."/>
            <person name="Leebens-Mack J."/>
            <person name="Osbourn A."/>
        </authorList>
    </citation>
    <scope>NUCLEOTIDE SEQUENCE [LARGE SCALE GENOMIC DNA]</scope>
    <source>
        <strain evidence="2">JIC</strain>
    </source>
</reference>
<feature type="domain" description="KIB1-4 beta-propeller" evidence="1">
    <location>
        <begin position="63"/>
        <end position="314"/>
    </location>
</feature>
<dbReference type="InterPro" id="IPR005174">
    <property type="entry name" value="KIB1-4_b-propeller"/>
</dbReference>
<protein>
    <recommendedName>
        <fullName evidence="1">KIB1-4 beta-propeller domain-containing protein</fullName>
    </recommendedName>
</protein>
<evidence type="ECO:0000313" key="3">
    <source>
        <dbReference type="Proteomes" id="UP001443914"/>
    </source>
</evidence>
<gene>
    <name evidence="2" type="ORF">RND81_03G158400</name>
</gene>
<sequence>MAVDWSSLPLDLISTIALKLETFEDFIYFSVVCRTNGGANPVVPWLLLAEHTNEDRKSVRKIFNLENNKRYKFNLPDMVEARCWGSVHGWIVVVDRDLNVQLFNPITKARIHFPSVTLFYPYANNKDRFDDYEDYIGWFLSFFLLKFIVVKIPPGEFVIMVLYDCGELAFASHGDRSWTKIVSPKKTDGIPIADVASEFGGCGLVKPVNYCPCQPEIFKELNEGLRKIYLEKSGEVLNTELTDYDNDLFYKTIDFQVYRLNYNDRKWEEIEDFGDVALIVASSKSMRRSCIYFRDDEYDMWGSSREKSGHDIGVCDIKCHEISKFYEGGNTHSLSCPPTCFIPRI</sequence>
<dbReference type="AlphaFoldDB" id="A0AAW1M4A7"/>